<protein>
    <submittedName>
        <fullName evidence="1">Uncharacterized protein</fullName>
    </submittedName>
</protein>
<comment type="caution">
    <text evidence="1">The sequence shown here is derived from an EMBL/GenBank/DDBJ whole genome shotgun (WGS) entry which is preliminary data.</text>
</comment>
<evidence type="ECO:0000313" key="1">
    <source>
        <dbReference type="EMBL" id="OLF89353.1"/>
    </source>
</evidence>
<reference evidence="1 2" key="1">
    <citation type="journal article" date="2016" name="Front. Microbiol.">
        <title>High-Level Heat Resistance of Spores of Bacillus amyloliquefaciens and Bacillus licheniformis Results from the Presence of a spoVA Operon in a Tn1546 Transposon.</title>
        <authorList>
            <person name="Berendsen E.M."/>
            <person name="Koning R.A."/>
            <person name="Boekhorst J."/>
            <person name="de Jong A."/>
            <person name="Kuipers O.P."/>
            <person name="Wells-Bennik M.H."/>
        </authorList>
    </citation>
    <scope>NUCLEOTIDE SEQUENCE [LARGE SCALE GENOMIC DNA]</scope>
    <source>
        <strain evidence="1 2">B4121</strain>
    </source>
</reference>
<proteinExistence type="predicted"/>
<evidence type="ECO:0000313" key="2">
    <source>
        <dbReference type="Proteomes" id="UP000185604"/>
    </source>
</evidence>
<sequence length="37" mass="4422">MKVIFQILIFPKKTNRKKPAAIVRQPVEIMSSHIFRR</sequence>
<gene>
    <name evidence="1" type="ORF">B4121_3746</name>
</gene>
<dbReference type="AlphaFoldDB" id="A0A7Z0WWJ5"/>
<organism evidence="1 2">
    <name type="scientific">Bacillus paralicheniformis</name>
    <dbReference type="NCBI Taxonomy" id="1648923"/>
    <lineage>
        <taxon>Bacteria</taxon>
        <taxon>Bacillati</taxon>
        <taxon>Bacillota</taxon>
        <taxon>Bacilli</taxon>
        <taxon>Bacillales</taxon>
        <taxon>Bacillaceae</taxon>
        <taxon>Bacillus</taxon>
    </lineage>
</organism>
<name>A0A7Z0WWJ5_9BACI</name>
<accession>A0A7Z0WWJ5</accession>
<dbReference type="EMBL" id="LKPO01000022">
    <property type="protein sequence ID" value="OLF89353.1"/>
    <property type="molecule type" value="Genomic_DNA"/>
</dbReference>
<dbReference type="Proteomes" id="UP000185604">
    <property type="component" value="Unassembled WGS sequence"/>
</dbReference>